<evidence type="ECO:0008006" key="3">
    <source>
        <dbReference type="Google" id="ProtNLM"/>
    </source>
</evidence>
<dbReference type="AlphaFoldDB" id="A0AAV1UYA0"/>
<organism evidence="1 2">
    <name type="scientific">Peronospora matthiolae</name>
    <dbReference type="NCBI Taxonomy" id="2874970"/>
    <lineage>
        <taxon>Eukaryota</taxon>
        <taxon>Sar</taxon>
        <taxon>Stramenopiles</taxon>
        <taxon>Oomycota</taxon>
        <taxon>Peronosporomycetes</taxon>
        <taxon>Peronosporales</taxon>
        <taxon>Peronosporaceae</taxon>
        <taxon>Peronospora</taxon>
    </lineage>
</organism>
<accession>A0AAV1UYA0</accession>
<proteinExistence type="predicted"/>
<dbReference type="EMBL" id="CAKLBY020000247">
    <property type="protein sequence ID" value="CAK7939639.1"/>
    <property type="molecule type" value="Genomic_DNA"/>
</dbReference>
<protein>
    <recommendedName>
        <fullName evidence="3">Transmembrane protein</fullName>
    </recommendedName>
</protein>
<name>A0AAV1UYA0_9STRA</name>
<reference evidence="1" key="1">
    <citation type="submission" date="2024-01" db="EMBL/GenBank/DDBJ databases">
        <authorList>
            <person name="Webb A."/>
        </authorList>
    </citation>
    <scope>NUCLEOTIDE SEQUENCE</scope>
    <source>
        <strain evidence="1">Pm1</strain>
    </source>
</reference>
<evidence type="ECO:0000313" key="1">
    <source>
        <dbReference type="EMBL" id="CAK7939639.1"/>
    </source>
</evidence>
<comment type="caution">
    <text evidence="1">The sequence shown here is derived from an EMBL/GenBank/DDBJ whole genome shotgun (WGS) entry which is preliminary data.</text>
</comment>
<gene>
    <name evidence="1" type="ORF">PM001_LOCUS24789</name>
</gene>
<evidence type="ECO:0000313" key="2">
    <source>
        <dbReference type="Proteomes" id="UP001162060"/>
    </source>
</evidence>
<dbReference type="Proteomes" id="UP001162060">
    <property type="component" value="Unassembled WGS sequence"/>
</dbReference>
<sequence>MRRSERNGYGSGAEGRDEAHGGTHACFLNVHRHVVKRILLLYPFRTCVLGMLTMNKEFDENDMEQDCATRSCGKRALKGVTAPFRRMSRAVMPANVVVHLAVAIGREVVGFFLQSVRG</sequence>